<sequence length="77" mass="7533">MTPSFPRTAVSGHAGAVQLGGSGYQNFGGLSSGFSNLGSGVSGFANRGILPFSVASVVSGFANIGTNLAGFFQGTTS</sequence>
<proteinExistence type="predicted"/>
<reference evidence="2" key="2">
    <citation type="submission" date="2013-04" db="EMBL/GenBank/DDBJ databases">
        <title>Non-Mycobacterium tuberculosis sensu stricto in a globally representative population.</title>
        <authorList>
            <person name="Stone M.J."/>
            <person name="Brown T.J."/>
            <person name="Drobniewski F.A."/>
        </authorList>
    </citation>
    <scope>NUCLEOTIDE SEQUENCE [LARGE SCALE GENOMIC DNA]</scope>
    <source>
        <strain evidence="2">112400015</strain>
    </source>
</reference>
<organism evidence="1 2">
    <name type="scientific">Mycobacterium orygis 112400015</name>
    <dbReference type="NCBI Taxonomy" id="1305739"/>
    <lineage>
        <taxon>Bacteria</taxon>
        <taxon>Bacillati</taxon>
        <taxon>Actinomycetota</taxon>
        <taxon>Actinomycetes</taxon>
        <taxon>Mycobacteriales</taxon>
        <taxon>Mycobacteriaceae</taxon>
        <taxon>Mycobacterium</taxon>
        <taxon>Mycobacterium tuberculosis complex</taxon>
    </lineage>
</organism>
<accession>A0A829CC03</accession>
<name>A0A829CC03_9MYCO</name>
<protein>
    <submittedName>
        <fullName evidence="1">Ppe family protein</fullName>
    </submittedName>
</protein>
<evidence type="ECO:0000313" key="1">
    <source>
        <dbReference type="EMBL" id="EMT36059.1"/>
    </source>
</evidence>
<comment type="caution">
    <text evidence="1">The sequence shown here is derived from an EMBL/GenBank/DDBJ whole genome shotgun (WGS) entry which is preliminary data.</text>
</comment>
<dbReference type="EMBL" id="APKD01000028">
    <property type="protein sequence ID" value="EMT36059.1"/>
    <property type="molecule type" value="Genomic_DNA"/>
</dbReference>
<dbReference type="AlphaFoldDB" id="A0A829CC03"/>
<dbReference type="Proteomes" id="UP000012070">
    <property type="component" value="Unassembled WGS sequence"/>
</dbReference>
<evidence type="ECO:0000313" key="2">
    <source>
        <dbReference type="Proteomes" id="UP000012070"/>
    </source>
</evidence>
<gene>
    <name evidence="1" type="ORF">MORY_09564</name>
</gene>
<reference evidence="1 2" key="1">
    <citation type="submission" date="2013-03" db="EMBL/GenBank/DDBJ databases">
        <authorList>
            <person name="Casali N."/>
            <person name="Drobniewski F.A."/>
        </authorList>
    </citation>
    <scope>NUCLEOTIDE SEQUENCE [LARGE SCALE GENOMIC DNA]</scope>
    <source>
        <strain evidence="1 2">112400015</strain>
    </source>
</reference>